<evidence type="ECO:0000256" key="6">
    <source>
        <dbReference type="ARBA" id="ARBA00023136"/>
    </source>
</evidence>
<dbReference type="Proteomes" id="UP000053612">
    <property type="component" value="Unassembled WGS sequence"/>
</dbReference>
<evidence type="ECO:0000313" key="8">
    <source>
        <dbReference type="EMBL" id="KSU19566.1"/>
    </source>
</evidence>
<dbReference type="GO" id="GO:0005886">
    <property type="term" value="C:plasma membrane"/>
    <property type="evidence" value="ECO:0007669"/>
    <property type="project" value="UniProtKB-SubCell"/>
</dbReference>
<evidence type="ECO:0000256" key="5">
    <source>
        <dbReference type="ARBA" id="ARBA00022944"/>
    </source>
</evidence>
<dbReference type="Gene3D" id="3.40.50.11820">
    <property type="match status" value="1"/>
</dbReference>
<dbReference type="PANTHER" id="PTHR37316:SF3">
    <property type="entry name" value="TEICHOIC ACID GLYCEROL-PHOSPHATE TRANSFERASE"/>
    <property type="match status" value="1"/>
</dbReference>
<evidence type="ECO:0000256" key="1">
    <source>
        <dbReference type="ARBA" id="ARBA00004202"/>
    </source>
</evidence>
<keyword evidence="5" id="KW-0777">Teichoic acid biosynthesis</keyword>
<dbReference type="Pfam" id="PF00534">
    <property type="entry name" value="Glycos_transf_1"/>
    <property type="match status" value="1"/>
</dbReference>
<keyword evidence="3" id="KW-1003">Cell membrane</keyword>
<dbReference type="EMBL" id="LKLS01000087">
    <property type="protein sequence ID" value="KSU19566.1"/>
    <property type="molecule type" value="Genomic_DNA"/>
</dbReference>
<dbReference type="PATRIC" id="fig|1360.109.peg.2095"/>
<name>A0A0V8E143_LACLL</name>
<protein>
    <submittedName>
        <fullName evidence="8">Teichoic acid biosynthesis protein</fullName>
    </submittedName>
</protein>
<evidence type="ECO:0000256" key="3">
    <source>
        <dbReference type="ARBA" id="ARBA00022475"/>
    </source>
</evidence>
<evidence type="ECO:0000256" key="4">
    <source>
        <dbReference type="ARBA" id="ARBA00022679"/>
    </source>
</evidence>
<organism evidence="8 9">
    <name type="scientific">Lactococcus lactis subsp. lactis</name>
    <name type="common">Streptococcus lactis</name>
    <dbReference type="NCBI Taxonomy" id="1360"/>
    <lineage>
        <taxon>Bacteria</taxon>
        <taxon>Bacillati</taxon>
        <taxon>Bacillota</taxon>
        <taxon>Bacilli</taxon>
        <taxon>Lactobacillales</taxon>
        <taxon>Streptococcaceae</taxon>
        <taxon>Lactococcus</taxon>
    </lineage>
</organism>
<dbReference type="GO" id="GO:0019350">
    <property type="term" value="P:teichoic acid biosynthetic process"/>
    <property type="evidence" value="ECO:0007669"/>
    <property type="project" value="UniProtKB-KW"/>
</dbReference>
<dbReference type="SUPFAM" id="SSF53756">
    <property type="entry name" value="UDP-Glycosyltransferase/glycogen phosphorylase"/>
    <property type="match status" value="2"/>
</dbReference>
<evidence type="ECO:0000259" key="7">
    <source>
        <dbReference type="Pfam" id="PF00534"/>
    </source>
</evidence>
<dbReference type="GO" id="GO:0016757">
    <property type="term" value="F:glycosyltransferase activity"/>
    <property type="evidence" value="ECO:0007669"/>
    <property type="project" value="InterPro"/>
</dbReference>
<proteinExistence type="inferred from homology"/>
<dbReference type="InterPro" id="IPR051612">
    <property type="entry name" value="Teichoic_Acid_Biosynth"/>
</dbReference>
<comment type="subcellular location">
    <subcellularLocation>
        <location evidence="1">Cell membrane</location>
        <topology evidence="1">Peripheral membrane protein</topology>
    </subcellularLocation>
</comment>
<feature type="domain" description="Glycosyl transferase family 1" evidence="7">
    <location>
        <begin position="901"/>
        <end position="1051"/>
    </location>
</feature>
<dbReference type="InterPro" id="IPR001296">
    <property type="entry name" value="Glyco_trans_1"/>
</dbReference>
<sequence length="1071" mass="123463">MGYKQKSFVPRLYYAEFYEQTRVKNTLILYESRDGGAITDSPLALFDNIASRETFSNFQHVWVVKDKLSSLNLINVPERLKSKILFVERNSKEYVDYMLTAKYLITNSTFQSWFSKKEEQVYINTWHGTPLKAMGFDIENQLGNTQNVLRNLLMTDYFLSPNAHTSEIFAGSGYKMRGIYKGEIVESGYPRIDLTKETSSDNAKNLLKELRIDLDLNLPVVVYMPTWRGNDTQNPSDSIAQVIAELKYLRKEFLGKYNIILKVHPYLFKKSKNCKELNGILIDDAMDANLVLAATDILITDFSSVFFDYLVTDKPIIFYAWDQDIYSEDRGMYLDMAELPGPILKTVIEIADYLSDIDQLSQDYLGKYLRAKEKYVPYDDGNVSKRIVNYIFKKEKSSQLVIKKIDSEKEKLLFYPGNLDNNGITQSFINLTNALDYQKYDVTVFTNTPKSHFFHNYQKLNKNIRLIFRTGSPNFSEKEQMLHDKINKSGHITSLPEVAFKREAHRLFSGLSFDKAIDFSGYSFYWSKFVAFSDSRVKMIFQHNDLYAEMTKEIDGKFPHKKLTGVFELYHYFDKVISVSKALMTINSHKLSKYLETEQLDYLPNLIFLGNDFVSEKKEEALLNLNGIYSFINSEIRIFQNPKVNSVFEVKSFSKNEIVKVLSTKKVQDIILVKILVNDIYLGWVEFSELKFSGNETKKVVKVKKVASIVKKQNFLIYQNIPNFFPGEKDEAVTETKYVTQQYWFVNKVLFTKQGKVAYISNGLGIKGWVRYGALNRFHNLANKPYLALGFLIHNLRNKCLTSSKITFEKYQFKLRKNSTSYYSRPKGLKFSKKLEAGFLNKSLDYSTDEQQMVKGTWWVKTYNNGKFVCWLKLADIELIDGISSINESENSFDDIIQKIVSDKKNKIPQFVNVARLSPEKNQKVLIEAFAKLKTTGVEAKLYILGSGILKEELETKIIELNLSDSVQLLGHIENIRNFLPLMDYFIFPSLYEGQGMALLEAMSVGLLPIVSDIPTSREIVAGGNYGIISESNDEQGLALAMMKALKKEEFSSFDLESYNKNVINRIKLIL</sequence>
<dbReference type="InterPro" id="IPR043149">
    <property type="entry name" value="TagF_N"/>
</dbReference>
<dbReference type="Pfam" id="PF04464">
    <property type="entry name" value="Glyphos_transf"/>
    <property type="match status" value="1"/>
</dbReference>
<dbReference type="InterPro" id="IPR007554">
    <property type="entry name" value="Glycerophosphate_synth"/>
</dbReference>
<comment type="caution">
    <text evidence="8">The sequence shown here is derived from an EMBL/GenBank/DDBJ whole genome shotgun (WGS) entry which is preliminary data.</text>
</comment>
<gene>
    <name evidence="8" type="ORF">LMG9449_0797</name>
</gene>
<dbReference type="AlphaFoldDB" id="A0A0V8E143"/>
<dbReference type="PANTHER" id="PTHR37316">
    <property type="entry name" value="TEICHOIC ACID GLYCEROL-PHOSPHATE PRIMASE"/>
    <property type="match status" value="1"/>
</dbReference>
<dbReference type="Gene3D" id="3.40.50.2000">
    <property type="entry name" value="Glycogen Phosphorylase B"/>
    <property type="match status" value="1"/>
</dbReference>
<evidence type="ECO:0000256" key="2">
    <source>
        <dbReference type="ARBA" id="ARBA00010488"/>
    </source>
</evidence>
<comment type="similarity">
    <text evidence="2">Belongs to the CDP-glycerol glycerophosphotransferase family.</text>
</comment>
<evidence type="ECO:0000313" key="9">
    <source>
        <dbReference type="Proteomes" id="UP000053612"/>
    </source>
</evidence>
<keyword evidence="4" id="KW-0808">Transferase</keyword>
<dbReference type="Gene3D" id="3.40.50.12580">
    <property type="match status" value="1"/>
</dbReference>
<keyword evidence="6" id="KW-0472">Membrane</keyword>
<reference evidence="9" key="1">
    <citation type="submission" date="2015-10" db="EMBL/GenBank/DDBJ databases">
        <title>Draft Genome Sequences of 11 Lactococcus lactis subspecies cremoris strains.</title>
        <authorList>
            <person name="Wels M."/>
            <person name="Backus L."/>
            <person name="Boekhorst J."/>
            <person name="Dijkstra A."/>
            <person name="Beerthuizen M."/>
            <person name="Kelly W."/>
            <person name="Siezen R."/>
            <person name="Bachmann H."/>
            <person name="Van Hijum S."/>
        </authorList>
    </citation>
    <scope>NUCLEOTIDE SEQUENCE [LARGE SCALE GENOMIC DNA]</scope>
    <source>
        <strain evidence="9">LMG9449</strain>
    </source>
</reference>
<dbReference type="RefSeq" id="WP_058224742.1">
    <property type="nucleotide sequence ID" value="NZ_LKLS01000087.1"/>
</dbReference>
<dbReference type="GO" id="GO:0047355">
    <property type="term" value="F:CDP-glycerol glycerophosphotransferase activity"/>
    <property type="evidence" value="ECO:0007669"/>
    <property type="project" value="InterPro"/>
</dbReference>
<accession>A0A0V8E143</accession>
<dbReference type="InterPro" id="IPR043148">
    <property type="entry name" value="TagF_C"/>
</dbReference>